<dbReference type="Gene3D" id="2.30.29.30">
    <property type="entry name" value="Pleckstrin-homology domain (PH domain)/Phosphotyrosine-binding domain (PTB)"/>
    <property type="match status" value="1"/>
</dbReference>
<feature type="compositionally biased region" description="Basic and acidic residues" evidence="3">
    <location>
        <begin position="256"/>
        <end position="270"/>
    </location>
</feature>
<feature type="compositionally biased region" description="Acidic residues" evidence="3">
    <location>
        <begin position="404"/>
        <end position="418"/>
    </location>
</feature>
<name>A0A0E9NBU7_SAICN</name>
<feature type="compositionally biased region" description="Acidic residues" evidence="3">
    <location>
        <begin position="225"/>
        <end position="241"/>
    </location>
</feature>
<dbReference type="GO" id="GO:0005634">
    <property type="term" value="C:nucleus"/>
    <property type="evidence" value="ECO:0007669"/>
    <property type="project" value="UniProtKB-SubCell"/>
</dbReference>
<evidence type="ECO:0000256" key="2">
    <source>
        <dbReference type="ARBA" id="ARBA00023242"/>
    </source>
</evidence>
<comment type="caution">
    <text evidence="5">The sequence shown here is derived from an EMBL/GenBank/DDBJ whole genome shotgun (WGS) entry which is preliminary data.</text>
</comment>
<dbReference type="EMBL" id="BACD03000008">
    <property type="protein sequence ID" value="GAO47314.1"/>
    <property type="molecule type" value="Genomic_DNA"/>
</dbReference>
<feature type="region of interest" description="Disordered" evidence="3">
    <location>
        <begin position="1"/>
        <end position="195"/>
    </location>
</feature>
<dbReference type="PROSITE" id="PS50196">
    <property type="entry name" value="RANBD1"/>
    <property type="match status" value="1"/>
</dbReference>
<feature type="compositionally biased region" description="Basic and acidic residues" evidence="3">
    <location>
        <begin position="39"/>
        <end position="88"/>
    </location>
</feature>
<dbReference type="STRING" id="698492.A0A0E9NBU7"/>
<dbReference type="Proteomes" id="UP000033140">
    <property type="component" value="Unassembled WGS sequence"/>
</dbReference>
<comment type="subcellular location">
    <subcellularLocation>
        <location evidence="1">Nucleus</location>
    </subcellularLocation>
</comment>
<reference evidence="5 6" key="2">
    <citation type="journal article" date="2014" name="J. Gen. Appl. Microbiol.">
        <title>The early diverging ascomycetous budding yeast Saitoella complicata has three histone deacetylases belonging to the Clr6, Hos2, and Rpd3 lineages.</title>
        <authorList>
            <person name="Nishida H."/>
            <person name="Matsumoto T."/>
            <person name="Kondo S."/>
            <person name="Hamamoto M."/>
            <person name="Yoshikawa H."/>
        </authorList>
    </citation>
    <scope>NUCLEOTIDE SEQUENCE [LARGE SCALE GENOMIC DNA]</scope>
    <source>
        <strain evidence="5 6">NRRL Y-17804</strain>
    </source>
</reference>
<sequence>MPLADEGILLTKPVSGEATPVFNGDASDDELAQQRVAKKLKETRIEGEKTEDAEEAKESAKKDINEEAPEESEKGQEKTTDDKRDEPKRIKRTHTAVEEEDKDVESKSSDEKTEAPKSPSVAPPEPKKKIFGSGSAFGGGASAASPFGALTSNASPFGALSSSASPFASLASGKSPFASGASSSNASPFGSSTALSGFGAYAGQSAFGKVTTSVSPSKKPKTADGEDENDDNKSGEEEDKEQGEKKDGGFSSMLENVKDEEKSGGDDEKYVQVKGLSEQEVKTGEEEETTVYNSKAKLFSFDTKEQAWKERGVGTLRVNLYQDKKLGGRIVMRADAVYRVILNVKLFKNMKIETSKDAVMNEKSIRFSALEEGKLVMFTVRVGNANTALDLAKAITDSLPEEAKEGDEEKENEEESEV</sequence>
<evidence type="ECO:0000313" key="6">
    <source>
        <dbReference type="Proteomes" id="UP000033140"/>
    </source>
</evidence>
<dbReference type="PANTHER" id="PTHR23138:SF142">
    <property type="entry name" value="RAN-BINDING PROTEIN 3B-RELATED"/>
    <property type="match status" value="1"/>
</dbReference>
<evidence type="ECO:0000256" key="3">
    <source>
        <dbReference type="SAM" id="MobiDB-lite"/>
    </source>
</evidence>
<feature type="compositionally biased region" description="Basic and acidic residues" evidence="3">
    <location>
        <begin position="104"/>
        <end position="115"/>
    </location>
</feature>
<evidence type="ECO:0000256" key="1">
    <source>
        <dbReference type="ARBA" id="ARBA00004123"/>
    </source>
</evidence>
<dbReference type="SMART" id="SM00160">
    <property type="entry name" value="RanBD"/>
    <property type="match status" value="1"/>
</dbReference>
<dbReference type="InterPro" id="IPR045255">
    <property type="entry name" value="RanBP1-like"/>
</dbReference>
<evidence type="ECO:0000313" key="5">
    <source>
        <dbReference type="EMBL" id="GAO47314.1"/>
    </source>
</evidence>
<dbReference type="Pfam" id="PF00638">
    <property type="entry name" value="Ran_BP1"/>
    <property type="match status" value="1"/>
</dbReference>
<dbReference type="AlphaFoldDB" id="A0A0E9NBU7"/>
<gene>
    <name evidence="5" type="ORF">G7K_1522-t1</name>
</gene>
<dbReference type="InterPro" id="IPR000156">
    <property type="entry name" value="Ran_bind_dom"/>
</dbReference>
<dbReference type="PANTHER" id="PTHR23138">
    <property type="entry name" value="RAN BINDING PROTEIN"/>
    <property type="match status" value="1"/>
</dbReference>
<proteinExistence type="predicted"/>
<feature type="compositionally biased region" description="Low complexity" evidence="3">
    <location>
        <begin position="142"/>
        <end position="192"/>
    </location>
</feature>
<dbReference type="SUPFAM" id="SSF50729">
    <property type="entry name" value="PH domain-like"/>
    <property type="match status" value="1"/>
</dbReference>
<feature type="region of interest" description="Disordered" evidence="3">
    <location>
        <begin position="208"/>
        <end position="270"/>
    </location>
</feature>
<keyword evidence="6" id="KW-1185">Reference proteome</keyword>
<dbReference type="OMA" id="NMDKRGV"/>
<feature type="region of interest" description="Disordered" evidence="3">
    <location>
        <begin position="399"/>
        <end position="418"/>
    </location>
</feature>
<dbReference type="CDD" id="cd13180">
    <property type="entry name" value="RanBD_RanBP3"/>
    <property type="match status" value="1"/>
</dbReference>
<dbReference type="InterPro" id="IPR011993">
    <property type="entry name" value="PH-like_dom_sf"/>
</dbReference>
<protein>
    <recommendedName>
        <fullName evidence="4">RanBD1 domain-containing protein</fullName>
    </recommendedName>
</protein>
<feature type="domain" description="RanBD1" evidence="4">
    <location>
        <begin position="269"/>
        <end position="404"/>
    </location>
</feature>
<keyword evidence="2" id="KW-0539">Nucleus</keyword>
<evidence type="ECO:0000259" key="4">
    <source>
        <dbReference type="PROSITE" id="PS50196"/>
    </source>
</evidence>
<accession>A0A0E9NBU7</accession>
<organism evidence="5 6">
    <name type="scientific">Saitoella complicata (strain BCRC 22490 / CBS 7301 / JCM 7358 / NBRC 10748 / NRRL Y-17804)</name>
    <dbReference type="NCBI Taxonomy" id="698492"/>
    <lineage>
        <taxon>Eukaryota</taxon>
        <taxon>Fungi</taxon>
        <taxon>Dikarya</taxon>
        <taxon>Ascomycota</taxon>
        <taxon>Taphrinomycotina</taxon>
        <taxon>Taphrinomycotina incertae sedis</taxon>
        <taxon>Saitoella</taxon>
    </lineage>
</organism>
<reference evidence="5 6" key="3">
    <citation type="journal article" date="2015" name="Genome Announc.">
        <title>Draft Genome Sequence of the Archiascomycetous Yeast Saitoella complicata.</title>
        <authorList>
            <person name="Yamauchi K."/>
            <person name="Kondo S."/>
            <person name="Hamamoto M."/>
            <person name="Takahashi Y."/>
            <person name="Ogura Y."/>
            <person name="Hayashi T."/>
            <person name="Nishida H."/>
        </authorList>
    </citation>
    <scope>NUCLEOTIDE SEQUENCE [LARGE SCALE GENOMIC DNA]</scope>
    <source>
        <strain evidence="5 6">NRRL Y-17804</strain>
    </source>
</reference>
<reference evidence="5 6" key="1">
    <citation type="journal article" date="2011" name="J. Gen. Appl. Microbiol.">
        <title>Draft genome sequencing of the enigmatic yeast Saitoella complicata.</title>
        <authorList>
            <person name="Nishida H."/>
            <person name="Hamamoto M."/>
            <person name="Sugiyama J."/>
        </authorList>
    </citation>
    <scope>NUCLEOTIDE SEQUENCE [LARGE SCALE GENOMIC DNA]</scope>
    <source>
        <strain evidence="5 6">NRRL Y-17804</strain>
    </source>
</reference>